<evidence type="ECO:0000313" key="2">
    <source>
        <dbReference type="EMBL" id="GAA4788689.1"/>
    </source>
</evidence>
<organism evidence="2 3">
    <name type="scientific">Streptomyces ziwulingensis</name>
    <dbReference type="NCBI Taxonomy" id="1045501"/>
    <lineage>
        <taxon>Bacteria</taxon>
        <taxon>Bacillati</taxon>
        <taxon>Actinomycetota</taxon>
        <taxon>Actinomycetes</taxon>
        <taxon>Kitasatosporales</taxon>
        <taxon>Streptomycetaceae</taxon>
        <taxon>Streptomyces</taxon>
    </lineage>
</organism>
<reference evidence="3" key="1">
    <citation type="journal article" date="2019" name="Int. J. Syst. Evol. Microbiol.">
        <title>The Global Catalogue of Microorganisms (GCM) 10K type strain sequencing project: providing services to taxonomists for standard genome sequencing and annotation.</title>
        <authorList>
            <consortium name="The Broad Institute Genomics Platform"/>
            <consortium name="The Broad Institute Genome Sequencing Center for Infectious Disease"/>
            <person name="Wu L."/>
            <person name="Ma J."/>
        </authorList>
    </citation>
    <scope>NUCLEOTIDE SEQUENCE [LARGE SCALE GENOMIC DNA]</scope>
    <source>
        <strain evidence="3">JCM 18081</strain>
    </source>
</reference>
<protein>
    <submittedName>
        <fullName evidence="2">Uncharacterized protein</fullName>
    </submittedName>
</protein>
<sequence>MSDGGRGFRGDGGGFRTDGGGFRTSGGGFRTGGRGFRTGGRHPPRTGAPGVPGARHLWRPYSRVK</sequence>
<accession>A0ABP9B2E4</accession>
<evidence type="ECO:0000256" key="1">
    <source>
        <dbReference type="SAM" id="MobiDB-lite"/>
    </source>
</evidence>
<dbReference type="EMBL" id="BAABIG010000010">
    <property type="protein sequence ID" value="GAA4788689.1"/>
    <property type="molecule type" value="Genomic_DNA"/>
</dbReference>
<dbReference type="Proteomes" id="UP001501265">
    <property type="component" value="Unassembled WGS sequence"/>
</dbReference>
<name>A0ABP9B2E4_9ACTN</name>
<feature type="compositionally biased region" description="Basic residues" evidence="1">
    <location>
        <begin position="56"/>
        <end position="65"/>
    </location>
</feature>
<proteinExistence type="predicted"/>
<comment type="caution">
    <text evidence="2">The sequence shown here is derived from an EMBL/GenBank/DDBJ whole genome shotgun (WGS) entry which is preliminary data.</text>
</comment>
<gene>
    <name evidence="2" type="ORF">GCM10023220_11660</name>
</gene>
<feature type="compositionally biased region" description="Gly residues" evidence="1">
    <location>
        <begin position="1"/>
        <end position="38"/>
    </location>
</feature>
<keyword evidence="3" id="KW-1185">Reference proteome</keyword>
<evidence type="ECO:0000313" key="3">
    <source>
        <dbReference type="Proteomes" id="UP001501265"/>
    </source>
</evidence>
<feature type="region of interest" description="Disordered" evidence="1">
    <location>
        <begin position="1"/>
        <end position="65"/>
    </location>
</feature>